<proteinExistence type="predicted"/>
<comment type="caution">
    <text evidence="2">The sequence shown here is derived from an EMBL/GenBank/DDBJ whole genome shotgun (WGS) entry which is preliminary data.</text>
</comment>
<evidence type="ECO:0000256" key="1">
    <source>
        <dbReference type="SAM" id="MobiDB-lite"/>
    </source>
</evidence>
<dbReference type="AlphaFoldDB" id="A0A7W3T0I3"/>
<dbReference type="EMBL" id="VKHS01000042">
    <property type="protein sequence ID" value="MBB0228660.1"/>
    <property type="molecule type" value="Genomic_DNA"/>
</dbReference>
<keyword evidence="3" id="KW-1185">Reference proteome</keyword>
<dbReference type="Proteomes" id="UP000530234">
    <property type="component" value="Unassembled WGS sequence"/>
</dbReference>
<protein>
    <submittedName>
        <fullName evidence="2">Uncharacterized protein</fullName>
    </submittedName>
</protein>
<accession>A0A7W3T0I3</accession>
<feature type="compositionally biased region" description="Polar residues" evidence="1">
    <location>
        <begin position="119"/>
        <end position="129"/>
    </location>
</feature>
<organism evidence="2 3">
    <name type="scientific">Streptomyces calidiresistens</name>
    <dbReference type="NCBI Taxonomy" id="1485586"/>
    <lineage>
        <taxon>Bacteria</taxon>
        <taxon>Bacillati</taxon>
        <taxon>Actinomycetota</taxon>
        <taxon>Actinomycetes</taxon>
        <taxon>Kitasatosporales</taxon>
        <taxon>Streptomycetaceae</taxon>
        <taxon>Streptomyces</taxon>
    </lineage>
</organism>
<name>A0A7W3T0I3_9ACTN</name>
<reference evidence="3" key="1">
    <citation type="submission" date="2019-10" db="EMBL/GenBank/DDBJ databases">
        <title>Streptomyces sp. nov., a novel actinobacterium isolated from alkaline environment.</title>
        <authorList>
            <person name="Golinska P."/>
        </authorList>
    </citation>
    <scope>NUCLEOTIDE SEQUENCE [LARGE SCALE GENOMIC DNA]</scope>
    <source>
        <strain evidence="3">DSM 42108</strain>
    </source>
</reference>
<dbReference type="RefSeq" id="WP_182660388.1">
    <property type="nucleotide sequence ID" value="NZ_VKHS01000042.1"/>
</dbReference>
<gene>
    <name evidence="2" type="ORF">FOE67_03830</name>
</gene>
<evidence type="ECO:0000313" key="3">
    <source>
        <dbReference type="Proteomes" id="UP000530234"/>
    </source>
</evidence>
<evidence type="ECO:0000313" key="2">
    <source>
        <dbReference type="EMBL" id="MBB0228660.1"/>
    </source>
</evidence>
<feature type="region of interest" description="Disordered" evidence="1">
    <location>
        <begin position="103"/>
        <end position="152"/>
    </location>
</feature>
<sequence>MSTPDAPASSPTGPKPLGDAVLHLTARMNGSATYAEAAGTLEEVIDPDNGLLPRLHEFFEAAAEQANAFEDIEGWQLADRFTDAAGQLADLWEELADSADELRALGPSAPGWQPGAAVSRSTTAHRSPSSPCPEATSAPLPPIARTEPRHTR</sequence>